<dbReference type="Proteomes" id="UP000290567">
    <property type="component" value="Unassembled WGS sequence"/>
</dbReference>
<accession>A0A4P5PCA0</accession>
<evidence type="ECO:0000256" key="4">
    <source>
        <dbReference type="ARBA" id="ARBA00023239"/>
    </source>
</evidence>
<dbReference type="GO" id="GO:0005737">
    <property type="term" value="C:cytoplasm"/>
    <property type="evidence" value="ECO:0007669"/>
    <property type="project" value="TreeGrafter"/>
</dbReference>
<evidence type="ECO:0000313" key="7">
    <source>
        <dbReference type="Proteomes" id="UP000290567"/>
    </source>
</evidence>
<feature type="domain" description="NAD-dependent epimerase/dehydratase" evidence="5">
    <location>
        <begin position="27"/>
        <end position="272"/>
    </location>
</feature>
<keyword evidence="3" id="KW-0520">NAD</keyword>
<dbReference type="PANTHER" id="PTHR43078">
    <property type="entry name" value="UDP-GLUCURONIC ACID DECARBOXYLASE-RELATED"/>
    <property type="match status" value="1"/>
</dbReference>
<comment type="caution">
    <text evidence="6">The sequence shown here is derived from an EMBL/GenBank/DDBJ whole genome shotgun (WGS) entry which is preliminary data.</text>
</comment>
<proteinExistence type="predicted"/>
<evidence type="ECO:0000256" key="3">
    <source>
        <dbReference type="ARBA" id="ARBA00023027"/>
    </source>
</evidence>
<reference evidence="7" key="1">
    <citation type="submission" date="2019-02" db="EMBL/GenBank/DDBJ databases">
        <title>Draft genome sequence of Enterococcus sp. Gos25-1.</title>
        <authorList>
            <person name="Tanaka N."/>
            <person name="Shiwa Y."/>
            <person name="Fujita N."/>
        </authorList>
    </citation>
    <scope>NUCLEOTIDE SEQUENCE [LARGE SCALE GENOMIC DNA]</scope>
    <source>
        <strain evidence="7">Gos25-1</strain>
    </source>
</reference>
<sequence length="346" mass="39005">MNNLYIEDIERVADLEYDWERIDNHSILVVGASGMLGTCLIDVLMTRNKNENANIKIYAMGRNEENLKMRFEHYSNNDDLTLIRGDITDPIPNLLNVDYVIHAASNTHPKAYSTDPIGTIMTNILGMENVLKYAESINAKRSLFLSSVEIYGENNGDVEYFKESYCGYIDCNTLRAGYSESKRVSEALCQAYIESKKMDIVIPRLARVFGPTMRMSDSKASSQFIKNAANQESIVLKSEGNQLFSYIYVCDAVSSLIFLLINGQNGQAYNIGNPNYDLRLKDLAQKLAEIAGVEIIYDLPDEIEIKGYSKATKALLDVDKIRKLGWSPIFELETALSHTVEIIEKN</sequence>
<evidence type="ECO:0000313" key="6">
    <source>
        <dbReference type="EMBL" id="GCF93911.1"/>
    </source>
</evidence>
<dbReference type="AlphaFoldDB" id="A0A4P5PCA0"/>
<keyword evidence="4" id="KW-0456">Lyase</keyword>
<keyword evidence="7" id="KW-1185">Reference proteome</keyword>
<evidence type="ECO:0000259" key="5">
    <source>
        <dbReference type="Pfam" id="PF01370"/>
    </source>
</evidence>
<dbReference type="GO" id="GO:0042732">
    <property type="term" value="P:D-xylose metabolic process"/>
    <property type="evidence" value="ECO:0007669"/>
    <property type="project" value="InterPro"/>
</dbReference>
<comment type="cofactor">
    <cofactor evidence="1">
        <name>NAD(+)</name>
        <dbReference type="ChEBI" id="CHEBI:57540"/>
    </cofactor>
</comment>
<organism evidence="6 7">
    <name type="scientific">Enterococcus florum</name>
    <dbReference type="NCBI Taxonomy" id="2480627"/>
    <lineage>
        <taxon>Bacteria</taxon>
        <taxon>Bacillati</taxon>
        <taxon>Bacillota</taxon>
        <taxon>Bacilli</taxon>
        <taxon>Lactobacillales</taxon>
        <taxon>Enterococcaceae</taxon>
        <taxon>Enterococcus</taxon>
    </lineage>
</organism>
<keyword evidence="2" id="KW-0210">Decarboxylase</keyword>
<dbReference type="InterPro" id="IPR044516">
    <property type="entry name" value="UXS-like"/>
</dbReference>
<dbReference type="GO" id="GO:0070403">
    <property type="term" value="F:NAD+ binding"/>
    <property type="evidence" value="ECO:0007669"/>
    <property type="project" value="InterPro"/>
</dbReference>
<dbReference type="Pfam" id="PF01370">
    <property type="entry name" value="Epimerase"/>
    <property type="match status" value="1"/>
</dbReference>
<dbReference type="EMBL" id="BJCC01000014">
    <property type="protein sequence ID" value="GCF93911.1"/>
    <property type="molecule type" value="Genomic_DNA"/>
</dbReference>
<dbReference type="SUPFAM" id="SSF51735">
    <property type="entry name" value="NAD(P)-binding Rossmann-fold domains"/>
    <property type="match status" value="1"/>
</dbReference>
<name>A0A4P5PCA0_9ENTE</name>
<dbReference type="RefSeq" id="WP_175580045.1">
    <property type="nucleotide sequence ID" value="NZ_BJCC01000014.1"/>
</dbReference>
<gene>
    <name evidence="6" type="ORF">NRIC_18020</name>
</gene>
<evidence type="ECO:0000256" key="1">
    <source>
        <dbReference type="ARBA" id="ARBA00001911"/>
    </source>
</evidence>
<dbReference type="Gene3D" id="3.40.50.720">
    <property type="entry name" value="NAD(P)-binding Rossmann-like Domain"/>
    <property type="match status" value="1"/>
</dbReference>
<evidence type="ECO:0000256" key="2">
    <source>
        <dbReference type="ARBA" id="ARBA00022793"/>
    </source>
</evidence>
<dbReference type="PANTHER" id="PTHR43078:SF6">
    <property type="entry name" value="UDP-GLUCURONIC ACID DECARBOXYLASE 1"/>
    <property type="match status" value="1"/>
</dbReference>
<dbReference type="InterPro" id="IPR036291">
    <property type="entry name" value="NAD(P)-bd_dom_sf"/>
</dbReference>
<dbReference type="InterPro" id="IPR001509">
    <property type="entry name" value="Epimerase_deHydtase"/>
</dbReference>
<dbReference type="GO" id="GO:0048040">
    <property type="term" value="F:UDP-glucuronate decarboxylase activity"/>
    <property type="evidence" value="ECO:0007669"/>
    <property type="project" value="TreeGrafter"/>
</dbReference>
<protein>
    <submittedName>
        <fullName evidence="6">dTDP-glucose 4,6-dehydratase</fullName>
    </submittedName>
</protein>